<dbReference type="Proteomes" id="UP000887458">
    <property type="component" value="Unassembled WGS sequence"/>
</dbReference>
<gene>
    <name evidence="2" type="ORF">DERP_013680</name>
</gene>
<feature type="compositionally biased region" description="Acidic residues" evidence="1">
    <location>
        <begin position="9"/>
        <end position="21"/>
    </location>
</feature>
<evidence type="ECO:0000313" key="2">
    <source>
        <dbReference type="EMBL" id="KAH9426498.1"/>
    </source>
</evidence>
<name>A0ABQ8JVR4_DERPT</name>
<proteinExistence type="predicted"/>
<dbReference type="EMBL" id="NJHN03000009">
    <property type="protein sequence ID" value="KAH9426498.1"/>
    <property type="molecule type" value="Genomic_DNA"/>
</dbReference>
<comment type="caution">
    <text evidence="2">The sequence shown here is derived from an EMBL/GenBank/DDBJ whole genome shotgun (WGS) entry which is preliminary data.</text>
</comment>
<organism evidence="2 3">
    <name type="scientific">Dermatophagoides pteronyssinus</name>
    <name type="common">European house dust mite</name>
    <dbReference type="NCBI Taxonomy" id="6956"/>
    <lineage>
        <taxon>Eukaryota</taxon>
        <taxon>Metazoa</taxon>
        <taxon>Ecdysozoa</taxon>
        <taxon>Arthropoda</taxon>
        <taxon>Chelicerata</taxon>
        <taxon>Arachnida</taxon>
        <taxon>Acari</taxon>
        <taxon>Acariformes</taxon>
        <taxon>Sarcoptiformes</taxon>
        <taxon>Astigmata</taxon>
        <taxon>Psoroptidia</taxon>
        <taxon>Analgoidea</taxon>
        <taxon>Pyroglyphidae</taxon>
        <taxon>Dermatophagoidinae</taxon>
        <taxon>Dermatophagoides</taxon>
    </lineage>
</organism>
<reference evidence="2 3" key="2">
    <citation type="journal article" date="2022" name="Mol. Biol. Evol.">
        <title>Comparative Genomics Reveals Insights into the Divergent Evolution of Astigmatic Mites and Household Pest Adaptations.</title>
        <authorList>
            <person name="Xiong Q."/>
            <person name="Wan A.T."/>
            <person name="Liu X."/>
            <person name="Fung C.S."/>
            <person name="Xiao X."/>
            <person name="Malainual N."/>
            <person name="Hou J."/>
            <person name="Wang L."/>
            <person name="Wang M."/>
            <person name="Yang K.Y."/>
            <person name="Cui Y."/>
            <person name="Leung E.L."/>
            <person name="Nong W."/>
            <person name="Shin S.K."/>
            <person name="Au S.W."/>
            <person name="Jeong K.Y."/>
            <person name="Chew F.T."/>
            <person name="Hui J.H."/>
            <person name="Leung T.F."/>
            <person name="Tungtrongchitr A."/>
            <person name="Zhong N."/>
            <person name="Liu Z."/>
            <person name="Tsui S.K."/>
        </authorList>
    </citation>
    <scope>NUCLEOTIDE SEQUENCE [LARGE SCALE GENOMIC DNA]</scope>
    <source>
        <strain evidence="2">Derp</strain>
    </source>
</reference>
<sequence length="71" mass="7868">MATKIMALQDDDDDDDSSPDIDEPSEFKILLLSGIIIVVAGDFSIDFKLFRLFNFNIDVVVVDGVDFKGIV</sequence>
<protein>
    <submittedName>
        <fullName evidence="2">Uncharacterized protein</fullName>
    </submittedName>
</protein>
<reference evidence="2 3" key="1">
    <citation type="journal article" date="2018" name="J. Allergy Clin. Immunol.">
        <title>High-quality assembly of Dermatophagoides pteronyssinus genome and transcriptome reveals a wide range of novel allergens.</title>
        <authorList>
            <person name="Liu X.Y."/>
            <person name="Yang K.Y."/>
            <person name="Wang M.Q."/>
            <person name="Kwok J.S."/>
            <person name="Zeng X."/>
            <person name="Yang Z."/>
            <person name="Xiao X.J."/>
            <person name="Lau C.P."/>
            <person name="Li Y."/>
            <person name="Huang Z.M."/>
            <person name="Ba J.G."/>
            <person name="Yim A.K."/>
            <person name="Ouyang C.Y."/>
            <person name="Ngai S.M."/>
            <person name="Chan T.F."/>
            <person name="Leung E.L."/>
            <person name="Liu L."/>
            <person name="Liu Z.G."/>
            <person name="Tsui S.K."/>
        </authorList>
    </citation>
    <scope>NUCLEOTIDE SEQUENCE [LARGE SCALE GENOMIC DNA]</scope>
    <source>
        <strain evidence="2">Derp</strain>
    </source>
</reference>
<evidence type="ECO:0000313" key="3">
    <source>
        <dbReference type="Proteomes" id="UP000887458"/>
    </source>
</evidence>
<keyword evidence="3" id="KW-1185">Reference proteome</keyword>
<evidence type="ECO:0000256" key="1">
    <source>
        <dbReference type="SAM" id="MobiDB-lite"/>
    </source>
</evidence>
<feature type="region of interest" description="Disordered" evidence="1">
    <location>
        <begin position="1"/>
        <end position="21"/>
    </location>
</feature>
<accession>A0ABQ8JVR4</accession>